<gene>
    <name evidence="3" type="ORF">CONCODRAFT_12829</name>
</gene>
<evidence type="ECO:0000313" key="3">
    <source>
        <dbReference type="EMBL" id="KXN65553.1"/>
    </source>
</evidence>
<accession>A0A137NS09</accession>
<dbReference type="AlphaFoldDB" id="A0A137NS09"/>
<proteinExistence type="predicted"/>
<dbReference type="EMBL" id="KQ964858">
    <property type="protein sequence ID" value="KXN65553.1"/>
    <property type="molecule type" value="Genomic_DNA"/>
</dbReference>
<sequence length="91" mass="9475">MTSFTKSFFAISMLLVSMTTASPAAPNLIGNNLEVIGLASQNQANNNGNTAGSASHSSGTQNVAQQNVADQQSIDVLKNIDVAENPLKILK</sequence>
<feature type="signal peptide" evidence="2">
    <location>
        <begin position="1"/>
        <end position="24"/>
    </location>
</feature>
<feature type="chain" id="PRO_5007294040" evidence="2">
    <location>
        <begin position="25"/>
        <end position="91"/>
    </location>
</feature>
<evidence type="ECO:0000313" key="4">
    <source>
        <dbReference type="Proteomes" id="UP000070444"/>
    </source>
</evidence>
<keyword evidence="2" id="KW-0732">Signal</keyword>
<reference evidence="3 4" key="1">
    <citation type="journal article" date="2015" name="Genome Biol. Evol.">
        <title>Phylogenomic analyses indicate that early fungi evolved digesting cell walls of algal ancestors of land plants.</title>
        <authorList>
            <person name="Chang Y."/>
            <person name="Wang S."/>
            <person name="Sekimoto S."/>
            <person name="Aerts A.L."/>
            <person name="Choi C."/>
            <person name="Clum A."/>
            <person name="LaButti K.M."/>
            <person name="Lindquist E.A."/>
            <person name="Yee Ngan C."/>
            <person name="Ohm R.A."/>
            <person name="Salamov A.A."/>
            <person name="Grigoriev I.V."/>
            <person name="Spatafora J.W."/>
            <person name="Berbee M.L."/>
        </authorList>
    </citation>
    <scope>NUCLEOTIDE SEQUENCE [LARGE SCALE GENOMIC DNA]</scope>
    <source>
        <strain evidence="3 4">NRRL 28638</strain>
    </source>
</reference>
<name>A0A137NS09_CONC2</name>
<protein>
    <submittedName>
        <fullName evidence="3">Uncharacterized protein</fullName>
    </submittedName>
</protein>
<evidence type="ECO:0000256" key="2">
    <source>
        <dbReference type="SAM" id="SignalP"/>
    </source>
</evidence>
<evidence type="ECO:0000256" key="1">
    <source>
        <dbReference type="SAM" id="MobiDB-lite"/>
    </source>
</evidence>
<dbReference type="Proteomes" id="UP000070444">
    <property type="component" value="Unassembled WGS sequence"/>
</dbReference>
<feature type="region of interest" description="Disordered" evidence="1">
    <location>
        <begin position="42"/>
        <end position="66"/>
    </location>
</feature>
<keyword evidence="4" id="KW-1185">Reference proteome</keyword>
<organism evidence="3 4">
    <name type="scientific">Conidiobolus coronatus (strain ATCC 28846 / CBS 209.66 / NRRL 28638)</name>
    <name type="common">Delacroixia coronata</name>
    <dbReference type="NCBI Taxonomy" id="796925"/>
    <lineage>
        <taxon>Eukaryota</taxon>
        <taxon>Fungi</taxon>
        <taxon>Fungi incertae sedis</taxon>
        <taxon>Zoopagomycota</taxon>
        <taxon>Entomophthoromycotina</taxon>
        <taxon>Entomophthoromycetes</taxon>
        <taxon>Entomophthorales</taxon>
        <taxon>Ancylistaceae</taxon>
        <taxon>Conidiobolus</taxon>
    </lineage>
</organism>